<dbReference type="InParanoid" id="A0A316YJ57"/>
<protein>
    <submittedName>
        <fullName evidence="2">Uncharacterized protein</fullName>
    </submittedName>
</protein>
<dbReference type="GeneID" id="37040185"/>
<organism evidence="2 3">
    <name type="scientific">Acaromyces ingoldii</name>
    <dbReference type="NCBI Taxonomy" id="215250"/>
    <lineage>
        <taxon>Eukaryota</taxon>
        <taxon>Fungi</taxon>
        <taxon>Dikarya</taxon>
        <taxon>Basidiomycota</taxon>
        <taxon>Ustilaginomycotina</taxon>
        <taxon>Exobasidiomycetes</taxon>
        <taxon>Exobasidiales</taxon>
        <taxon>Cryptobasidiaceae</taxon>
        <taxon>Acaromyces</taxon>
    </lineage>
</organism>
<proteinExistence type="predicted"/>
<sequence>MPLVYLVAPLVRCRTVKEEWRAQFFIFPLFRIFALSECASSKSPSLRFFILIRPVTNQRMLDSSPFHDKKKTRRERKSPSVIADEEHMEIAQM</sequence>
<gene>
    <name evidence="2" type="ORF">FA10DRAFT_175872</name>
</gene>
<reference evidence="2 3" key="1">
    <citation type="journal article" date="2018" name="Mol. Biol. Evol.">
        <title>Broad Genomic Sampling Reveals a Smut Pathogenic Ancestry of the Fungal Clade Ustilaginomycotina.</title>
        <authorList>
            <person name="Kijpornyongpan T."/>
            <person name="Mondo S.J."/>
            <person name="Barry K."/>
            <person name="Sandor L."/>
            <person name="Lee J."/>
            <person name="Lipzen A."/>
            <person name="Pangilinan J."/>
            <person name="LaButti K."/>
            <person name="Hainaut M."/>
            <person name="Henrissat B."/>
            <person name="Grigoriev I.V."/>
            <person name="Spatafora J.W."/>
            <person name="Aime M.C."/>
        </authorList>
    </citation>
    <scope>NUCLEOTIDE SEQUENCE [LARGE SCALE GENOMIC DNA]</scope>
    <source>
        <strain evidence="2 3">MCA 4198</strain>
    </source>
</reference>
<evidence type="ECO:0000313" key="2">
    <source>
        <dbReference type="EMBL" id="PWN87755.1"/>
    </source>
</evidence>
<accession>A0A316YJ57</accession>
<evidence type="ECO:0000313" key="3">
    <source>
        <dbReference type="Proteomes" id="UP000245768"/>
    </source>
</evidence>
<dbReference type="EMBL" id="KZ819639">
    <property type="protein sequence ID" value="PWN87755.1"/>
    <property type="molecule type" value="Genomic_DNA"/>
</dbReference>
<dbReference type="RefSeq" id="XP_025374953.1">
    <property type="nucleotide sequence ID" value="XM_025518269.1"/>
</dbReference>
<evidence type="ECO:0000256" key="1">
    <source>
        <dbReference type="SAM" id="MobiDB-lite"/>
    </source>
</evidence>
<feature type="region of interest" description="Disordered" evidence="1">
    <location>
        <begin position="62"/>
        <end position="81"/>
    </location>
</feature>
<keyword evidence="3" id="KW-1185">Reference proteome</keyword>
<dbReference type="AlphaFoldDB" id="A0A316YJ57"/>
<name>A0A316YJ57_9BASI</name>
<dbReference type="Proteomes" id="UP000245768">
    <property type="component" value="Unassembled WGS sequence"/>
</dbReference>